<feature type="domain" description="Pyruvate kinase C-terminal" evidence="15">
    <location>
        <begin position="403"/>
        <end position="519"/>
    </location>
</feature>
<dbReference type="PRINTS" id="PR01050">
    <property type="entry name" value="PYRUVTKNASE"/>
</dbReference>
<evidence type="ECO:0000259" key="15">
    <source>
        <dbReference type="Pfam" id="PF02887"/>
    </source>
</evidence>
<keyword evidence="6" id="KW-0479">Metal-binding</keyword>
<keyword evidence="12" id="KW-0670">Pyruvate</keyword>
<evidence type="ECO:0000259" key="14">
    <source>
        <dbReference type="Pfam" id="PF00224"/>
    </source>
</evidence>
<feature type="domain" description="Pyruvate kinase barrel" evidence="14">
    <location>
        <begin position="38"/>
        <end position="367"/>
    </location>
</feature>
<comment type="caution">
    <text evidence="16">The sequence shown here is derived from an EMBL/GenBank/DDBJ whole genome shotgun (WGS) entry which is preliminary data.</text>
</comment>
<dbReference type="Gene3D" id="3.40.1380.20">
    <property type="entry name" value="Pyruvate kinase, C-terminal domain"/>
    <property type="match status" value="1"/>
</dbReference>
<keyword evidence="7" id="KW-0547">Nucleotide-binding</keyword>
<dbReference type="InterPro" id="IPR015795">
    <property type="entry name" value="Pyrv_Knase_C"/>
</dbReference>
<dbReference type="NCBIfam" id="TIGR01064">
    <property type="entry name" value="pyruv_kin"/>
    <property type="match status" value="1"/>
</dbReference>
<dbReference type="Gene3D" id="2.40.33.10">
    <property type="entry name" value="PK beta-barrel domain-like"/>
    <property type="match status" value="1"/>
</dbReference>
<dbReference type="Pfam" id="PF00224">
    <property type="entry name" value="PK"/>
    <property type="match status" value="1"/>
</dbReference>
<evidence type="ECO:0000256" key="1">
    <source>
        <dbReference type="ARBA" id="ARBA00001958"/>
    </source>
</evidence>
<keyword evidence="5 13" id="KW-0808">Transferase</keyword>
<sequence>MAENCNKDKKSGNVCNQHQTRLEHICDLNIDKSPSDIKKTGIICTIGPACDSIEMIDKLIQKGMRICRLNMVHSSEEYYVKVIENIRNVVAKSYEQNQVAIAIDITGPGARIGKFKSDIGNCITLKTGNKMLFTCDKKYEVSCDRKRVYVDQPEFFNIAEVGDLIFIEDGPLSLKVLEKHDSTTLICQVDNGGDMANFHQCHIPKKLPGKPVLTQRDKDAIAFALDNEVDMILASWVWCSSIIQSIRLELGTKADAVHVIAKIQNHEGVLNFDEILKVSDGILVGRGDLGIDIPGEKVFLAQKMMIGKANSAGKPVICAAQMLDSMVNNPRPTRAEASDVANAVLDGIDCIMLSRETAIGTNPVKVVETLSAICREAESVAFTDSVFRELQLQTPKPVGKTHTTAIAAVEAASKSKASAILVVTTSGRSAAMIAKYRPSCIIIAITRVPETARYLHLFRGVYPMLYSEPCCAEWIDDIDKRIHTALLMAQSKGFVAVNDSVVLVTGWSAGSGHTNTLRLITVPILTNNMESRPSLVKLVDVKSNPDI</sequence>
<reference evidence="16 17" key="1">
    <citation type="submission" date="2024-01" db="EMBL/GenBank/DDBJ databases">
        <title>The genome of the rayed Mediterranean limpet Patella caerulea (Linnaeus, 1758).</title>
        <authorList>
            <person name="Anh-Thu Weber A."/>
            <person name="Halstead-Nussloch G."/>
        </authorList>
    </citation>
    <scope>NUCLEOTIDE SEQUENCE [LARGE SCALE GENOMIC DNA]</scope>
    <source>
        <strain evidence="16">AATW-2023a</strain>
        <tissue evidence="16">Whole specimen</tissue>
    </source>
</reference>
<evidence type="ECO:0000256" key="5">
    <source>
        <dbReference type="ARBA" id="ARBA00022679"/>
    </source>
</evidence>
<evidence type="ECO:0000256" key="8">
    <source>
        <dbReference type="ARBA" id="ARBA00022777"/>
    </source>
</evidence>
<comment type="catalytic activity">
    <reaction evidence="13">
        <text>pyruvate + ATP = phosphoenolpyruvate + ADP + H(+)</text>
        <dbReference type="Rhea" id="RHEA:18157"/>
        <dbReference type="ChEBI" id="CHEBI:15361"/>
        <dbReference type="ChEBI" id="CHEBI:15378"/>
        <dbReference type="ChEBI" id="CHEBI:30616"/>
        <dbReference type="ChEBI" id="CHEBI:58702"/>
        <dbReference type="ChEBI" id="CHEBI:456216"/>
        <dbReference type="EC" id="2.7.1.40"/>
    </reaction>
</comment>
<dbReference type="SUPFAM" id="SSF50800">
    <property type="entry name" value="PK beta-barrel domain-like"/>
    <property type="match status" value="1"/>
</dbReference>
<keyword evidence="11 13" id="KW-0324">Glycolysis</keyword>
<evidence type="ECO:0000256" key="12">
    <source>
        <dbReference type="ARBA" id="ARBA00023317"/>
    </source>
</evidence>
<evidence type="ECO:0000256" key="13">
    <source>
        <dbReference type="RuleBase" id="RU000504"/>
    </source>
</evidence>
<dbReference type="Gene3D" id="3.20.20.60">
    <property type="entry name" value="Phosphoenolpyruvate-binding domains"/>
    <property type="match status" value="1"/>
</dbReference>
<evidence type="ECO:0000313" key="17">
    <source>
        <dbReference type="Proteomes" id="UP001347796"/>
    </source>
</evidence>
<dbReference type="InterPro" id="IPR015793">
    <property type="entry name" value="Pyrv_Knase_brl"/>
</dbReference>
<dbReference type="GO" id="GO:0030955">
    <property type="term" value="F:potassium ion binding"/>
    <property type="evidence" value="ECO:0007669"/>
    <property type="project" value="InterPro"/>
</dbReference>
<dbReference type="GO" id="GO:0004743">
    <property type="term" value="F:pyruvate kinase activity"/>
    <property type="evidence" value="ECO:0007669"/>
    <property type="project" value="UniProtKB-EC"/>
</dbReference>
<evidence type="ECO:0000256" key="2">
    <source>
        <dbReference type="ARBA" id="ARBA00004997"/>
    </source>
</evidence>
<gene>
    <name evidence="16" type="ORF">SNE40_007190</name>
</gene>
<name>A0AAN8K449_PATCE</name>
<dbReference type="InterPro" id="IPR015806">
    <property type="entry name" value="Pyrv_Knase_insert_dom_sf"/>
</dbReference>
<keyword evidence="10 13" id="KW-0460">Magnesium</keyword>
<keyword evidence="17" id="KW-1185">Reference proteome</keyword>
<dbReference type="InterPro" id="IPR040442">
    <property type="entry name" value="Pyrv_kinase-like_dom_sf"/>
</dbReference>
<dbReference type="GO" id="GO:0000287">
    <property type="term" value="F:magnesium ion binding"/>
    <property type="evidence" value="ECO:0007669"/>
    <property type="project" value="InterPro"/>
</dbReference>
<comment type="cofactor">
    <cofactor evidence="1">
        <name>K(+)</name>
        <dbReference type="ChEBI" id="CHEBI:29103"/>
    </cofactor>
</comment>
<evidence type="ECO:0000256" key="4">
    <source>
        <dbReference type="ARBA" id="ARBA00012142"/>
    </source>
</evidence>
<dbReference type="GO" id="GO:0016301">
    <property type="term" value="F:kinase activity"/>
    <property type="evidence" value="ECO:0007669"/>
    <property type="project" value="UniProtKB-KW"/>
</dbReference>
<dbReference type="AlphaFoldDB" id="A0AAN8K449"/>
<dbReference type="InterPro" id="IPR036918">
    <property type="entry name" value="Pyrv_Knase_C_sf"/>
</dbReference>
<evidence type="ECO:0000256" key="9">
    <source>
        <dbReference type="ARBA" id="ARBA00022840"/>
    </source>
</evidence>
<evidence type="ECO:0000256" key="11">
    <source>
        <dbReference type="ARBA" id="ARBA00023152"/>
    </source>
</evidence>
<accession>A0AAN8K449</accession>
<proteinExistence type="inferred from homology"/>
<evidence type="ECO:0000256" key="10">
    <source>
        <dbReference type="ARBA" id="ARBA00022842"/>
    </source>
</evidence>
<dbReference type="GO" id="GO:0005524">
    <property type="term" value="F:ATP binding"/>
    <property type="evidence" value="ECO:0007669"/>
    <property type="project" value="UniProtKB-KW"/>
</dbReference>
<dbReference type="InterPro" id="IPR015813">
    <property type="entry name" value="Pyrv/PenolPyrv_kinase-like_dom"/>
</dbReference>
<evidence type="ECO:0000256" key="3">
    <source>
        <dbReference type="ARBA" id="ARBA00008663"/>
    </source>
</evidence>
<comment type="pathway">
    <text evidence="2 13">Carbohydrate degradation; glycolysis; pyruvate from D-glyceraldehyde 3-phosphate: step 5/5.</text>
</comment>
<evidence type="ECO:0000256" key="7">
    <source>
        <dbReference type="ARBA" id="ARBA00022741"/>
    </source>
</evidence>
<dbReference type="SUPFAM" id="SSF52935">
    <property type="entry name" value="PK C-terminal domain-like"/>
    <property type="match status" value="1"/>
</dbReference>
<dbReference type="Pfam" id="PF02887">
    <property type="entry name" value="PK_C"/>
    <property type="match status" value="1"/>
</dbReference>
<dbReference type="SUPFAM" id="SSF51621">
    <property type="entry name" value="Phosphoenolpyruvate/pyruvate domain"/>
    <property type="match status" value="1"/>
</dbReference>
<comment type="similarity">
    <text evidence="3 13">Belongs to the pyruvate kinase family.</text>
</comment>
<dbReference type="Proteomes" id="UP001347796">
    <property type="component" value="Unassembled WGS sequence"/>
</dbReference>
<dbReference type="InterPro" id="IPR001697">
    <property type="entry name" value="Pyr_Knase"/>
</dbReference>
<dbReference type="EC" id="2.7.1.40" evidence="4 13"/>
<evidence type="ECO:0000256" key="6">
    <source>
        <dbReference type="ARBA" id="ARBA00022723"/>
    </source>
</evidence>
<dbReference type="InterPro" id="IPR011037">
    <property type="entry name" value="Pyrv_Knase-like_insert_dom_sf"/>
</dbReference>
<keyword evidence="9" id="KW-0067">ATP-binding</keyword>
<protein>
    <recommendedName>
        <fullName evidence="4 13">Pyruvate kinase</fullName>
        <ecNumber evidence="4 13">2.7.1.40</ecNumber>
    </recommendedName>
</protein>
<dbReference type="PANTHER" id="PTHR11817">
    <property type="entry name" value="PYRUVATE KINASE"/>
    <property type="match status" value="1"/>
</dbReference>
<keyword evidence="8 13" id="KW-0418">Kinase</keyword>
<evidence type="ECO:0000313" key="16">
    <source>
        <dbReference type="EMBL" id="KAK6184808.1"/>
    </source>
</evidence>
<dbReference type="EMBL" id="JAZGQO010000006">
    <property type="protein sequence ID" value="KAK6184808.1"/>
    <property type="molecule type" value="Genomic_DNA"/>
</dbReference>
<organism evidence="16 17">
    <name type="scientific">Patella caerulea</name>
    <name type="common">Rayed Mediterranean limpet</name>
    <dbReference type="NCBI Taxonomy" id="87958"/>
    <lineage>
        <taxon>Eukaryota</taxon>
        <taxon>Metazoa</taxon>
        <taxon>Spiralia</taxon>
        <taxon>Lophotrochozoa</taxon>
        <taxon>Mollusca</taxon>
        <taxon>Gastropoda</taxon>
        <taxon>Patellogastropoda</taxon>
        <taxon>Patelloidea</taxon>
        <taxon>Patellidae</taxon>
        <taxon>Patella</taxon>
    </lineage>
</organism>